<keyword evidence="14" id="KW-0234">DNA repair</keyword>
<dbReference type="AlphaFoldDB" id="A0A318EJE1"/>
<evidence type="ECO:0000256" key="3">
    <source>
        <dbReference type="ARBA" id="ARBA00022691"/>
    </source>
</evidence>
<dbReference type="Gene3D" id="2.40.30.70">
    <property type="entry name" value="YaeB-like"/>
    <property type="match status" value="1"/>
</dbReference>
<dbReference type="Gene3D" id="3.30.1490.20">
    <property type="entry name" value="ATP-grasp fold, A domain"/>
    <property type="match status" value="1"/>
</dbReference>
<evidence type="ECO:0000256" key="11">
    <source>
        <dbReference type="ARBA" id="ARBA00022840"/>
    </source>
</evidence>
<evidence type="ECO:0000256" key="14">
    <source>
        <dbReference type="ARBA" id="ARBA00023204"/>
    </source>
</evidence>
<dbReference type="EMBL" id="QICS01000009">
    <property type="protein sequence ID" value="PXV87808.1"/>
    <property type="molecule type" value="Genomic_DNA"/>
</dbReference>
<dbReference type="GO" id="GO:0005524">
    <property type="term" value="F:ATP binding"/>
    <property type="evidence" value="ECO:0007669"/>
    <property type="project" value="UniProtKB-KW"/>
</dbReference>
<dbReference type="InterPro" id="IPR023370">
    <property type="entry name" value="TrmO-like_N"/>
</dbReference>
<keyword evidence="3" id="KW-0949">S-adenosyl-L-methionine</keyword>
<keyword evidence="2" id="KW-0963">Cytoplasm</keyword>
<name>A0A318EJE1_9FIRM</name>
<dbReference type="GO" id="GO:0003677">
    <property type="term" value="F:DNA binding"/>
    <property type="evidence" value="ECO:0007669"/>
    <property type="project" value="UniProtKB-KW"/>
</dbReference>
<dbReference type="Gene3D" id="1.20.1580.10">
    <property type="entry name" value="ABC transporter ATPase like domain"/>
    <property type="match status" value="2"/>
</dbReference>
<evidence type="ECO:0000256" key="16">
    <source>
        <dbReference type="ARBA" id="ARBA00038000"/>
    </source>
</evidence>
<accession>A0A318EJE1</accession>
<dbReference type="SMART" id="SM00382">
    <property type="entry name" value="AAA"/>
    <property type="match status" value="2"/>
</dbReference>
<dbReference type="RefSeq" id="WP_170123020.1">
    <property type="nucleotide sequence ID" value="NZ_QICS01000009.1"/>
</dbReference>
<evidence type="ECO:0000256" key="12">
    <source>
        <dbReference type="ARBA" id="ARBA00022881"/>
    </source>
</evidence>
<dbReference type="Pfam" id="PF17755">
    <property type="entry name" value="UvrA_DNA-bind"/>
    <property type="match status" value="1"/>
</dbReference>
<keyword evidence="6" id="KW-0547">Nucleotide-binding</keyword>
<dbReference type="PANTHER" id="PTHR43152:SF3">
    <property type="entry name" value="UVRABC SYSTEM PROTEIN A"/>
    <property type="match status" value="1"/>
</dbReference>
<evidence type="ECO:0000256" key="13">
    <source>
        <dbReference type="ARBA" id="ARBA00023125"/>
    </source>
</evidence>
<evidence type="ECO:0000256" key="1">
    <source>
        <dbReference type="ARBA" id="ARBA00004496"/>
    </source>
</evidence>
<evidence type="ECO:0000256" key="4">
    <source>
        <dbReference type="ARBA" id="ARBA00022723"/>
    </source>
</evidence>
<dbReference type="InterPro" id="IPR036413">
    <property type="entry name" value="YaeB-like_sf"/>
</dbReference>
<dbReference type="PANTHER" id="PTHR43152">
    <property type="entry name" value="UVRABC SYSTEM PROTEIN A"/>
    <property type="match status" value="1"/>
</dbReference>
<keyword evidence="5" id="KW-0677">Repeat</keyword>
<dbReference type="Gene3D" id="1.10.8.280">
    <property type="entry name" value="ABC transporter ATPase domain-like"/>
    <property type="match status" value="1"/>
</dbReference>
<dbReference type="PROSITE" id="PS51668">
    <property type="entry name" value="TSAA_2"/>
    <property type="match status" value="1"/>
</dbReference>
<dbReference type="InterPro" id="IPR041552">
    <property type="entry name" value="UvrA_DNA-bd"/>
</dbReference>
<dbReference type="InterPro" id="IPR013815">
    <property type="entry name" value="ATP_grasp_subdomain_1"/>
</dbReference>
<dbReference type="GO" id="GO:0006281">
    <property type="term" value="P:DNA repair"/>
    <property type="evidence" value="ECO:0007669"/>
    <property type="project" value="UniProtKB-KW"/>
</dbReference>
<keyword evidence="8" id="KW-0228">DNA excision</keyword>
<keyword evidence="7" id="KW-0227">DNA damage</keyword>
<evidence type="ECO:0000256" key="9">
    <source>
        <dbReference type="ARBA" id="ARBA00022771"/>
    </source>
</evidence>
<dbReference type="InterPro" id="IPR003593">
    <property type="entry name" value="AAA+_ATPase"/>
</dbReference>
<dbReference type="GO" id="GO:0005737">
    <property type="term" value="C:cytoplasm"/>
    <property type="evidence" value="ECO:0007669"/>
    <property type="project" value="UniProtKB-SubCell"/>
</dbReference>
<keyword evidence="13" id="KW-0238">DNA-binding</keyword>
<evidence type="ECO:0000256" key="17">
    <source>
        <dbReference type="ARBA" id="ARBA00039316"/>
    </source>
</evidence>
<dbReference type="Pfam" id="PF01980">
    <property type="entry name" value="TrmO_N"/>
    <property type="match status" value="1"/>
</dbReference>
<dbReference type="GO" id="GO:0004518">
    <property type="term" value="F:nuclease activity"/>
    <property type="evidence" value="ECO:0007669"/>
    <property type="project" value="UniProtKB-KW"/>
</dbReference>
<evidence type="ECO:0000256" key="10">
    <source>
        <dbReference type="ARBA" id="ARBA00022833"/>
    </source>
</evidence>
<protein>
    <recommendedName>
        <fullName evidence="17">UvrABC system protein A</fullName>
    </recommendedName>
    <alternativeName>
        <fullName evidence="18">Excinuclease ABC subunit A</fullName>
    </alternativeName>
</protein>
<evidence type="ECO:0000256" key="15">
    <source>
        <dbReference type="ARBA" id="ARBA00033753"/>
    </source>
</evidence>
<evidence type="ECO:0000259" key="19">
    <source>
        <dbReference type="PROSITE" id="PS51668"/>
    </source>
</evidence>
<dbReference type="GO" id="GO:0016887">
    <property type="term" value="F:ATP hydrolysis activity"/>
    <property type="evidence" value="ECO:0007669"/>
    <property type="project" value="InterPro"/>
</dbReference>
<dbReference type="InterPro" id="IPR027417">
    <property type="entry name" value="P-loop_NTPase"/>
</dbReference>
<evidence type="ECO:0000313" key="20">
    <source>
        <dbReference type="EMBL" id="PXV87808.1"/>
    </source>
</evidence>
<evidence type="ECO:0000313" key="21">
    <source>
        <dbReference type="Proteomes" id="UP000247523"/>
    </source>
</evidence>
<gene>
    <name evidence="20" type="ORF">C8E03_10998</name>
</gene>
<dbReference type="GO" id="GO:0008270">
    <property type="term" value="F:zinc ion binding"/>
    <property type="evidence" value="ECO:0007669"/>
    <property type="project" value="UniProtKB-KW"/>
</dbReference>
<proteinExistence type="inferred from homology"/>
<organism evidence="20 21">
    <name type="scientific">Lachnotalea glycerini</name>
    <dbReference type="NCBI Taxonomy" id="1763509"/>
    <lineage>
        <taxon>Bacteria</taxon>
        <taxon>Bacillati</taxon>
        <taxon>Bacillota</taxon>
        <taxon>Clostridia</taxon>
        <taxon>Lachnospirales</taxon>
        <taxon>Lachnospiraceae</taxon>
        <taxon>Lachnotalea</taxon>
    </lineage>
</organism>
<comment type="similarity">
    <text evidence="16">Belongs to the ABC transporter superfamily. UvrA family.</text>
</comment>
<evidence type="ECO:0000256" key="8">
    <source>
        <dbReference type="ARBA" id="ARBA00022769"/>
    </source>
</evidence>
<dbReference type="Gene3D" id="3.40.50.300">
    <property type="entry name" value="P-loop containing nucleotide triphosphate hydrolases"/>
    <property type="match status" value="2"/>
</dbReference>
<evidence type="ECO:0000256" key="2">
    <source>
        <dbReference type="ARBA" id="ARBA00022490"/>
    </source>
</evidence>
<keyword evidence="9" id="KW-0863">Zinc-finger</keyword>
<dbReference type="PROSITE" id="PS00211">
    <property type="entry name" value="ABC_TRANSPORTER_1"/>
    <property type="match status" value="1"/>
</dbReference>
<comment type="similarity">
    <text evidence="15">Belongs to the tRNA methyltransferase O family.</text>
</comment>
<keyword evidence="12" id="KW-0267">Excision nuclease</keyword>
<keyword evidence="4" id="KW-0479">Metal-binding</keyword>
<keyword evidence="11" id="KW-0067">ATP-binding</keyword>
<reference evidence="20 21" key="1">
    <citation type="submission" date="2018-05" db="EMBL/GenBank/DDBJ databases">
        <title>Genomic Encyclopedia of Type Strains, Phase IV (KMG-IV): sequencing the most valuable type-strain genomes for metagenomic binning, comparative biology and taxonomic classification.</title>
        <authorList>
            <person name="Goeker M."/>
        </authorList>
    </citation>
    <scope>NUCLEOTIDE SEQUENCE [LARGE SCALE GENOMIC DNA]</scope>
    <source>
        <strain evidence="20 21">DSM 28816</strain>
    </source>
</reference>
<evidence type="ECO:0000256" key="7">
    <source>
        <dbReference type="ARBA" id="ARBA00022763"/>
    </source>
</evidence>
<dbReference type="SUPFAM" id="SSF118196">
    <property type="entry name" value="YaeB-like"/>
    <property type="match status" value="2"/>
</dbReference>
<feature type="domain" description="TsaA-like" evidence="19">
    <location>
        <begin position="4"/>
        <end position="240"/>
    </location>
</feature>
<evidence type="ECO:0000256" key="6">
    <source>
        <dbReference type="ARBA" id="ARBA00022741"/>
    </source>
</evidence>
<dbReference type="Proteomes" id="UP000247523">
    <property type="component" value="Unassembled WGS sequence"/>
</dbReference>
<dbReference type="SUPFAM" id="SSF52540">
    <property type="entry name" value="P-loop containing nucleoside triphosphate hydrolases"/>
    <property type="match status" value="2"/>
</dbReference>
<evidence type="ECO:0000256" key="18">
    <source>
        <dbReference type="ARBA" id="ARBA00042156"/>
    </source>
</evidence>
<keyword evidence="10" id="KW-0862">Zinc</keyword>
<sequence length="1142" mass="129294">MYKVKAIGKVESRKEETIIYVNKQFQKALKHLDEFSHIHVFFVIDNNEKYKMKKVILQIKKMNLNKGCIISSTTLDIDKEAELIDIKPYFPSEDTVKTPIYLSEKSEDYIEVEKINDSANYEVSSIGEIRNVNGNNYIQLDNRITITGMYITIFWWFHKFDTDKYRGVTECNPPYEDAPRSGIFATRSPVRPNPIAMTVARVIKIDDEKKRIYLNGIESFDKTPCLGISEYDSREHCTYDSSIPKWLQHWPKSIDETIQNRKDSEIKMIDSKLKSLLSECEPRERIKLKNKIERKIEDRKQSEIIVYGARENNLKGLDIRVPYRKITAVVGVSGSGKSSLVNNTIYAECRRRMEYLSHSHNILQNPNVDEMVGCIPAVVITQNAIHGNIFSTVGTYTDVYDYLRNIYASVSVRHCPNCGNEIIPLSKDKILTVLKSKENIKIFNLSNEMIVDESLEKMVEIVLENGEGAFCAELDNKERVMLQTKQKCYHCDKLMFEITPATFSYMDTDSRCPVCSGTGKTVVIDENKVIEHPKLSLLDGASSFYGKLRVFRDNSNANWMKGQVFGLADAMNVDLENPWCELPIAYREALLHGSKQEVTFKYDNKKNGRKGEIKRQVEGLFPIIERIYEENSTTNTRDKYMMKTTCNTCNGERLGKEGRMATIHQIRYPEAANMTFYEIREFCNILIENLSDNEFTKTEYAVRSLIEISETAIQLGIGYLQLSQATSTLSGGEGQRLKLLGAFKNHISGILYIFDEPSKGLHPSDYKKIIDLLQALVKEGNTIIIVEHNEDMIRIADNIIEIGPGAGEKGGTLVGEGTLETMMNNNGTQISKYMNYNAQLKKVRNRNTPLNHELIRMQNMSYNNLKNISVEFPKKALTCICGVSGSGKSSLMKGEIYSRVQSNKEFSGVVLVDQLPIGKTSKSIVATYIGIMDFIRSEFATAPLSVENGWDDKYFSFNGQYGQCDTCMGEGKIKVKYTEGTLVECPDCKGKRYKKKILSVLYKDKRIDEILTMSVNEAIQLWDELEAVDGLRSLQKVGLGYLKLSQGTSTLSGGEAARLKLAKELISKKSSNVLYLLDEPTTGLHFSDIENLLKLLDELITSGNTVISIEHNKQFMENCDWKIELGPGAGKDGGNVISQGAV</sequence>
<dbReference type="InterPro" id="IPR017871">
    <property type="entry name" value="ABC_transporter-like_CS"/>
</dbReference>
<comment type="caution">
    <text evidence="20">The sequence shown here is derived from an EMBL/GenBank/DDBJ whole genome shotgun (WGS) entry which is preliminary data.</text>
</comment>
<evidence type="ECO:0000256" key="5">
    <source>
        <dbReference type="ARBA" id="ARBA00022737"/>
    </source>
</evidence>
<comment type="subcellular location">
    <subcellularLocation>
        <location evidence="1">Cytoplasm</location>
    </subcellularLocation>
</comment>
<dbReference type="InterPro" id="IPR036414">
    <property type="entry name" value="YaeB_N_sf"/>
</dbReference>